<dbReference type="InterPro" id="IPR012910">
    <property type="entry name" value="Plug_dom"/>
</dbReference>
<dbReference type="InterPro" id="IPR008969">
    <property type="entry name" value="CarboxyPept-like_regulatory"/>
</dbReference>
<feature type="signal peptide" evidence="10">
    <location>
        <begin position="1"/>
        <end position="43"/>
    </location>
</feature>
<organism evidence="13 14">
    <name type="scientific">Plebeiibacterium marinum</name>
    <dbReference type="NCBI Taxonomy" id="2992111"/>
    <lineage>
        <taxon>Bacteria</taxon>
        <taxon>Pseudomonadati</taxon>
        <taxon>Bacteroidota</taxon>
        <taxon>Bacteroidia</taxon>
        <taxon>Marinilabiliales</taxon>
        <taxon>Marinilabiliaceae</taxon>
        <taxon>Plebeiibacterium</taxon>
    </lineage>
</organism>
<dbReference type="EMBL" id="JAPDPI010000044">
    <property type="protein sequence ID" value="MCW3807369.1"/>
    <property type="molecule type" value="Genomic_DNA"/>
</dbReference>
<dbReference type="NCBIfam" id="TIGR04057">
    <property type="entry name" value="SusC_RagA_signa"/>
    <property type="match status" value="1"/>
</dbReference>
<gene>
    <name evidence="13" type="ORF">OM074_17155</name>
</gene>
<reference evidence="13" key="1">
    <citation type="submission" date="2022-10" db="EMBL/GenBank/DDBJ databases">
        <authorList>
            <person name="Yu W.X."/>
        </authorList>
    </citation>
    <scope>NUCLEOTIDE SEQUENCE</scope>
    <source>
        <strain evidence="13">D04</strain>
    </source>
</reference>
<dbReference type="Pfam" id="PF13715">
    <property type="entry name" value="CarbopepD_reg_2"/>
    <property type="match status" value="1"/>
</dbReference>
<comment type="subcellular location">
    <subcellularLocation>
        <location evidence="1 8">Cell outer membrane</location>
        <topology evidence="1 8">Multi-pass membrane protein</topology>
    </subcellularLocation>
</comment>
<dbReference type="InterPro" id="IPR023997">
    <property type="entry name" value="TonB-dep_OMP_SusC/RagA_CS"/>
</dbReference>
<evidence type="ECO:0000256" key="2">
    <source>
        <dbReference type="ARBA" id="ARBA00022448"/>
    </source>
</evidence>
<evidence type="ECO:0000256" key="9">
    <source>
        <dbReference type="RuleBase" id="RU003357"/>
    </source>
</evidence>
<name>A0AAE3SLE6_9BACT</name>
<dbReference type="AlphaFoldDB" id="A0AAE3SLE6"/>
<keyword evidence="7 8" id="KW-0998">Cell outer membrane</keyword>
<evidence type="ECO:0000256" key="8">
    <source>
        <dbReference type="PROSITE-ProRule" id="PRU01360"/>
    </source>
</evidence>
<keyword evidence="6 8" id="KW-0472">Membrane</keyword>
<dbReference type="RefSeq" id="WP_301201713.1">
    <property type="nucleotide sequence ID" value="NZ_JAPDPI010000044.1"/>
</dbReference>
<keyword evidence="5 9" id="KW-0798">TonB box</keyword>
<dbReference type="PROSITE" id="PS52016">
    <property type="entry name" value="TONB_DEPENDENT_REC_3"/>
    <property type="match status" value="1"/>
</dbReference>
<dbReference type="Pfam" id="PF00593">
    <property type="entry name" value="TonB_dep_Rec_b-barrel"/>
    <property type="match status" value="1"/>
</dbReference>
<keyword evidence="3 8" id="KW-1134">Transmembrane beta strand</keyword>
<dbReference type="Gene3D" id="2.40.170.20">
    <property type="entry name" value="TonB-dependent receptor, beta-barrel domain"/>
    <property type="match status" value="1"/>
</dbReference>
<accession>A0AAE3SLE6</accession>
<comment type="caution">
    <text evidence="13">The sequence shown here is derived from an EMBL/GenBank/DDBJ whole genome shotgun (WGS) entry which is preliminary data.</text>
</comment>
<evidence type="ECO:0000256" key="3">
    <source>
        <dbReference type="ARBA" id="ARBA00022452"/>
    </source>
</evidence>
<evidence type="ECO:0000256" key="5">
    <source>
        <dbReference type="ARBA" id="ARBA00023077"/>
    </source>
</evidence>
<dbReference type="SUPFAM" id="SSF56935">
    <property type="entry name" value="Porins"/>
    <property type="match status" value="1"/>
</dbReference>
<dbReference type="NCBIfam" id="TIGR04056">
    <property type="entry name" value="OMP_RagA_SusC"/>
    <property type="match status" value="1"/>
</dbReference>
<dbReference type="GO" id="GO:0009279">
    <property type="term" value="C:cell outer membrane"/>
    <property type="evidence" value="ECO:0007669"/>
    <property type="project" value="UniProtKB-SubCell"/>
</dbReference>
<evidence type="ECO:0000256" key="1">
    <source>
        <dbReference type="ARBA" id="ARBA00004571"/>
    </source>
</evidence>
<evidence type="ECO:0000256" key="4">
    <source>
        <dbReference type="ARBA" id="ARBA00022692"/>
    </source>
</evidence>
<keyword evidence="10" id="KW-0732">Signal</keyword>
<evidence type="ECO:0000259" key="12">
    <source>
        <dbReference type="Pfam" id="PF07715"/>
    </source>
</evidence>
<keyword evidence="14" id="KW-1185">Reference proteome</keyword>
<sequence length="1048" mass="115428">MKKKSQKADFGSLKRFLMAQHFRRCFSTLFIAVLLICSTDVFAQTNGVTVQGTVKDDIGEALPGVTVFKKGSTSGTITDIDGKFSIAGIKSTDILVFSFIGMETQEIQVENKTKIDVVLSSGSIGLDEVVAVGYGIQKKSDVTGALTRVSADDLQEMPVKDALQGMQGKASGVDIVNNQRPGETGSITIRGVRSLSASNSPLFVVDGMIQQSGGIENINPSDIESIDILKDASATAVYGSRGANGVVLVTTKQGKDGKVTVNYNGSYTVSTMHDVTEMMDGSEWIEYSRQAYINAGSYGADVATYSNDLALFGGVAESWANVEQAWNSDHTVFDPSLVGNYDWTSLGKQVGITQDHTISVSGGNEKFKGYASMGYYTQTGTVKGQDYDRYSSKLSFEANPVDWFTMGATANISFQDQNYGYTGSGSGGAGDYYGALRGMLPWTVPYDSTGELIREPNADSNIINPIEELIYNTNSRQTFRFTGSIYSQINFGNIWKPLDGLSYRIQFGPEYKDYLNGKFNDARGQIGAGLNVARKITTRNIAWTLDNIVSYNKTVSDMHKIGLTLMQSTQKYKSDGTDVMANVATSEELWNSIGSAADIQGYGTSLTEKQMESYMVRANYGLKDRYLLTASVRMDGASQLAEGHKWATFPSLALGWRLDQERFMQSIDAIDQLKLRVGYGVTGNAAISAYATKGNISTTYYNWNGNTIQGYLPSDPTSSNPPKMANKDLGWERTTQVNFGIDYSFLRRVSGSVDYYTTNTNDLLMVMSIPSLTGYTSTYANVGETKGWGIDLQINTSNIKSSNFEWSTNLTWSKDKSEIVKLANGREEMLDNGWFVGEEISVYYDYVYDGVWKTEEAAEAAKYDREPGQIRVKDLNEDDAIDATNDKKIIGNGRPDWTAGMTNSFKYKNWDLSFFLFSRWGQTLPVGSVSLNGRYASRKIDYWVEGVNEDAEYYKPGIVDTYKSSQGYQDGSFIKLRNINLGYTFNNRQLKKIGIGSLNVYMQCVNPCTVYSAIDWLDPDLRDYTGGSARSGSSVTIRSYVFGVKASF</sequence>
<evidence type="ECO:0000256" key="10">
    <source>
        <dbReference type="SAM" id="SignalP"/>
    </source>
</evidence>
<evidence type="ECO:0000256" key="7">
    <source>
        <dbReference type="ARBA" id="ARBA00023237"/>
    </source>
</evidence>
<feature type="domain" description="TonB-dependent receptor plug" evidence="12">
    <location>
        <begin position="139"/>
        <end position="246"/>
    </location>
</feature>
<keyword evidence="2 8" id="KW-0813">Transport</keyword>
<dbReference type="Proteomes" id="UP001207408">
    <property type="component" value="Unassembled WGS sequence"/>
</dbReference>
<evidence type="ECO:0000313" key="14">
    <source>
        <dbReference type="Proteomes" id="UP001207408"/>
    </source>
</evidence>
<keyword evidence="13" id="KW-0675">Receptor</keyword>
<dbReference type="InterPro" id="IPR039426">
    <property type="entry name" value="TonB-dep_rcpt-like"/>
</dbReference>
<evidence type="ECO:0000256" key="6">
    <source>
        <dbReference type="ARBA" id="ARBA00023136"/>
    </source>
</evidence>
<keyword evidence="4 8" id="KW-0812">Transmembrane</keyword>
<evidence type="ECO:0000313" key="13">
    <source>
        <dbReference type="EMBL" id="MCW3807369.1"/>
    </source>
</evidence>
<dbReference type="InterPro" id="IPR037066">
    <property type="entry name" value="Plug_dom_sf"/>
</dbReference>
<comment type="similarity">
    <text evidence="8 9">Belongs to the TonB-dependent receptor family.</text>
</comment>
<dbReference type="InterPro" id="IPR000531">
    <property type="entry name" value="Beta-barrel_TonB"/>
</dbReference>
<dbReference type="Pfam" id="PF07715">
    <property type="entry name" value="Plug"/>
    <property type="match status" value="1"/>
</dbReference>
<dbReference type="SUPFAM" id="SSF49464">
    <property type="entry name" value="Carboxypeptidase regulatory domain-like"/>
    <property type="match status" value="1"/>
</dbReference>
<dbReference type="InterPro" id="IPR036942">
    <property type="entry name" value="Beta-barrel_TonB_sf"/>
</dbReference>
<evidence type="ECO:0000259" key="11">
    <source>
        <dbReference type="Pfam" id="PF00593"/>
    </source>
</evidence>
<protein>
    <submittedName>
        <fullName evidence="13">TonB-dependent receptor</fullName>
    </submittedName>
</protein>
<dbReference type="InterPro" id="IPR023996">
    <property type="entry name" value="TonB-dep_OMP_SusC/RagA"/>
</dbReference>
<dbReference type="Gene3D" id="2.170.130.10">
    <property type="entry name" value="TonB-dependent receptor, plug domain"/>
    <property type="match status" value="1"/>
</dbReference>
<proteinExistence type="inferred from homology"/>
<feature type="chain" id="PRO_5042219041" evidence="10">
    <location>
        <begin position="44"/>
        <end position="1048"/>
    </location>
</feature>
<feature type="domain" description="TonB-dependent receptor-like beta-barrel" evidence="11">
    <location>
        <begin position="424"/>
        <end position="999"/>
    </location>
</feature>
<dbReference type="Gene3D" id="2.60.40.1120">
    <property type="entry name" value="Carboxypeptidase-like, regulatory domain"/>
    <property type="match status" value="1"/>
</dbReference>